<accession>A0A4Z2G6X6</accession>
<comment type="caution">
    <text evidence="2">The sequence shown here is derived from an EMBL/GenBank/DDBJ whole genome shotgun (WGS) entry which is preliminary data.</text>
</comment>
<sequence>MEPLLLEELKDKAPLRAAGEGDVLLMRPVSHMRGAQGRGGCSQQLISAPSRSRQGARRAASGRHASPGDAGLDWGVQDFDNPEEMYLLCLIV</sequence>
<organism evidence="2 3">
    <name type="scientific">Liparis tanakae</name>
    <name type="common">Tanaka's snailfish</name>
    <dbReference type="NCBI Taxonomy" id="230148"/>
    <lineage>
        <taxon>Eukaryota</taxon>
        <taxon>Metazoa</taxon>
        <taxon>Chordata</taxon>
        <taxon>Craniata</taxon>
        <taxon>Vertebrata</taxon>
        <taxon>Euteleostomi</taxon>
        <taxon>Actinopterygii</taxon>
        <taxon>Neopterygii</taxon>
        <taxon>Teleostei</taxon>
        <taxon>Neoteleostei</taxon>
        <taxon>Acanthomorphata</taxon>
        <taxon>Eupercaria</taxon>
        <taxon>Perciformes</taxon>
        <taxon>Cottioidei</taxon>
        <taxon>Cottales</taxon>
        <taxon>Liparidae</taxon>
        <taxon>Liparis</taxon>
    </lineage>
</organism>
<evidence type="ECO:0000313" key="2">
    <source>
        <dbReference type="EMBL" id="TNN48554.1"/>
    </source>
</evidence>
<protein>
    <submittedName>
        <fullName evidence="2">Uncharacterized protein</fullName>
    </submittedName>
</protein>
<name>A0A4Z2G6X6_9TELE</name>
<evidence type="ECO:0000256" key="1">
    <source>
        <dbReference type="SAM" id="MobiDB-lite"/>
    </source>
</evidence>
<evidence type="ECO:0000313" key="3">
    <source>
        <dbReference type="Proteomes" id="UP000314294"/>
    </source>
</evidence>
<dbReference type="EMBL" id="SRLO01000692">
    <property type="protein sequence ID" value="TNN48554.1"/>
    <property type="molecule type" value="Genomic_DNA"/>
</dbReference>
<proteinExistence type="predicted"/>
<feature type="compositionally biased region" description="Low complexity" evidence="1">
    <location>
        <begin position="47"/>
        <end position="68"/>
    </location>
</feature>
<reference evidence="2 3" key="1">
    <citation type="submission" date="2019-03" db="EMBL/GenBank/DDBJ databases">
        <title>First draft genome of Liparis tanakae, snailfish: a comprehensive survey of snailfish specific genes.</title>
        <authorList>
            <person name="Kim W."/>
            <person name="Song I."/>
            <person name="Jeong J.-H."/>
            <person name="Kim D."/>
            <person name="Kim S."/>
            <person name="Ryu S."/>
            <person name="Song J.Y."/>
            <person name="Lee S.K."/>
        </authorList>
    </citation>
    <scope>NUCLEOTIDE SEQUENCE [LARGE SCALE GENOMIC DNA]</scope>
    <source>
        <tissue evidence="2">Muscle</tissue>
    </source>
</reference>
<dbReference type="Proteomes" id="UP000314294">
    <property type="component" value="Unassembled WGS sequence"/>
</dbReference>
<feature type="region of interest" description="Disordered" evidence="1">
    <location>
        <begin position="33"/>
        <end position="75"/>
    </location>
</feature>
<gene>
    <name evidence="2" type="ORF">EYF80_041250</name>
</gene>
<keyword evidence="3" id="KW-1185">Reference proteome</keyword>
<dbReference type="AlphaFoldDB" id="A0A4Z2G6X6"/>